<evidence type="ECO:0000313" key="1">
    <source>
        <dbReference type="EMBL" id="AKF04740.1"/>
    </source>
</evidence>
<keyword evidence="2" id="KW-1185">Reference proteome</keyword>
<dbReference type="EMBL" id="CP011125">
    <property type="protein sequence ID" value="AKF04740.1"/>
    <property type="molecule type" value="Genomic_DNA"/>
</dbReference>
<reference evidence="1 2" key="1">
    <citation type="submission" date="2015-03" db="EMBL/GenBank/DDBJ databases">
        <title>Genome assembly of Sandaracinus amylolyticus DSM 53668.</title>
        <authorList>
            <person name="Sharma G."/>
            <person name="Subramanian S."/>
        </authorList>
    </citation>
    <scope>NUCLEOTIDE SEQUENCE [LARGE SCALE GENOMIC DNA]</scope>
    <source>
        <strain evidence="1 2">DSM 53668</strain>
    </source>
</reference>
<dbReference type="AlphaFoldDB" id="A0A0F6W1A6"/>
<sequence>MVAIVGCGGAMATAGDPPERAVRAYAEALARGDAAGTYEMELDVAHRDRDVAAQRARFEDARGELAEVGSALASAPRDAMRAHARVALSNGETVVLARDSDGGWRIEGGVLGVPALVEPRDAVVALRGALARRHLRGIEEVLARRTRAAWEAEVARVLEQTADEDALRVTVDGERAFVRTPGGIEIELVREGEEWRVVDVRPIAAAP</sequence>
<name>A0A0F6W1A6_9BACT</name>
<dbReference type="KEGG" id="samy:DB32_001889"/>
<proteinExistence type="predicted"/>
<accession>A0A0F6W1A6</accession>
<organism evidence="1 2">
    <name type="scientific">Sandaracinus amylolyticus</name>
    <dbReference type="NCBI Taxonomy" id="927083"/>
    <lineage>
        <taxon>Bacteria</taxon>
        <taxon>Pseudomonadati</taxon>
        <taxon>Myxococcota</taxon>
        <taxon>Polyangia</taxon>
        <taxon>Polyangiales</taxon>
        <taxon>Sandaracinaceae</taxon>
        <taxon>Sandaracinus</taxon>
    </lineage>
</organism>
<evidence type="ECO:0000313" key="2">
    <source>
        <dbReference type="Proteomes" id="UP000034883"/>
    </source>
</evidence>
<protein>
    <submittedName>
        <fullName evidence="1">Uncharacterized protein</fullName>
    </submittedName>
</protein>
<gene>
    <name evidence="1" type="ORF">DB32_001889</name>
</gene>
<dbReference type="Proteomes" id="UP000034883">
    <property type="component" value="Chromosome"/>
</dbReference>